<evidence type="ECO:0000256" key="4">
    <source>
        <dbReference type="ARBA" id="ARBA00023065"/>
    </source>
</evidence>
<reference evidence="6 7" key="1">
    <citation type="journal article" date="2020" name="bioRxiv">
        <title>Metabolic contributions of an alphaproteobacterial endosymbiont in the apicomplexan Cardiosporidium cionae.</title>
        <authorList>
            <person name="Hunter E.S."/>
            <person name="Paight C.J."/>
            <person name="Lane C.E."/>
        </authorList>
    </citation>
    <scope>NUCLEOTIDE SEQUENCE [LARGE SCALE GENOMIC DNA]</scope>
    <source>
        <strain evidence="6">ESH_2018</strain>
    </source>
</reference>
<organism evidence="6 7">
    <name type="scientific">Cardiosporidium cionae</name>
    <dbReference type="NCBI Taxonomy" id="476202"/>
    <lineage>
        <taxon>Eukaryota</taxon>
        <taxon>Sar</taxon>
        <taxon>Alveolata</taxon>
        <taxon>Apicomplexa</taxon>
        <taxon>Aconoidasida</taxon>
        <taxon>Nephromycida</taxon>
        <taxon>Cardiosporidium</taxon>
    </lineage>
</organism>
<keyword evidence="3 5" id="KW-0375">Hydrogen ion transport</keyword>
<dbReference type="InterPro" id="IPR044911">
    <property type="entry name" value="V-type_ATPase_csu/dsu_dom_3"/>
</dbReference>
<accession>A0ABQ7JGK8</accession>
<evidence type="ECO:0000256" key="3">
    <source>
        <dbReference type="ARBA" id="ARBA00022781"/>
    </source>
</evidence>
<dbReference type="Pfam" id="PF01992">
    <property type="entry name" value="vATP-synt_AC39"/>
    <property type="match status" value="1"/>
</dbReference>
<evidence type="ECO:0000313" key="7">
    <source>
        <dbReference type="Proteomes" id="UP000823046"/>
    </source>
</evidence>
<comment type="similarity">
    <text evidence="1 5">Belongs to the V-ATPase V0D/AC39 subunit family.</text>
</comment>
<protein>
    <recommendedName>
        <fullName evidence="5">V-type proton ATPase subunit</fullName>
    </recommendedName>
</protein>
<evidence type="ECO:0000256" key="5">
    <source>
        <dbReference type="PIRNR" id="PIRNR018497"/>
    </source>
</evidence>
<keyword evidence="2 5" id="KW-0813">Transport</keyword>
<evidence type="ECO:0000313" key="6">
    <source>
        <dbReference type="EMBL" id="KAF8823084.1"/>
    </source>
</evidence>
<dbReference type="PANTHER" id="PTHR11028">
    <property type="entry name" value="VACUOLAR ATP SYNTHASE SUBUNIT AC39"/>
    <property type="match status" value="1"/>
</dbReference>
<keyword evidence="4 5" id="KW-0406">Ion transport</keyword>
<evidence type="ECO:0000256" key="1">
    <source>
        <dbReference type="ARBA" id="ARBA00006709"/>
    </source>
</evidence>
<dbReference type="Gene3D" id="1.20.1690.10">
    <property type="entry name" value="V-type ATP synthase subunit C domain"/>
    <property type="match status" value="2"/>
</dbReference>
<evidence type="ECO:0000256" key="2">
    <source>
        <dbReference type="ARBA" id="ARBA00022448"/>
    </source>
</evidence>
<sequence>MAELAFFNVRYGYLEGICRGLRSGFLTQDDYRRLAMSETMEDLRSALEDTDYGPFLQNEPLPLAATTIDARLRERMAAEFRYMHAQADEELSKFMNFILLEKMIDNVIGLIQGTRNNRSAEEMIARLDPMGWFPGIKHVASLNLGASHQELYRTLLLDSPVGPYFETFLETMQAEGEGRTMTTVVSIFGEVDTEILRNILKKAWIEEFYDYVLTLSGTTREVMEHILKSEADFRVLSVTLNSINTSLGDSTQLHDRNSLYPSLGYLYPQGTERIRRAWNDATLQSALQPMKKYSNLYEQCKAFYVRNEMGELNTIGETSRYKSLEDLLFAEIVSLCEDTFERQFHFGIFYAWVKLKEQEIRNIIWVSEMVNYILMQQKDYVDNIVPIFARRV</sequence>
<dbReference type="SUPFAM" id="SSF103486">
    <property type="entry name" value="V-type ATP synthase subunit C"/>
    <property type="match status" value="1"/>
</dbReference>
<keyword evidence="7" id="KW-1185">Reference proteome</keyword>
<comment type="function">
    <text evidence="5">Subunit of the V0 complex of vacuolar(H+)-ATPase (V-ATPase), a multisubunit enzyme composed of a peripheral complex (V1) that hydrolyzes ATP and a membrane integral complex (V0) that translocates protons. V-ATPase is responsible for acidifying and maintaining the pH of intracellular compartments and in some cell types, is targeted to the plasma membrane, where it is responsible for acidifying the extracellular environment.</text>
</comment>
<dbReference type="Proteomes" id="UP000823046">
    <property type="component" value="Unassembled WGS sequence"/>
</dbReference>
<comment type="caution">
    <text evidence="6">The sequence shown here is derived from an EMBL/GenBank/DDBJ whole genome shotgun (WGS) entry which is preliminary data.</text>
</comment>
<dbReference type="PIRSF" id="PIRSF018497">
    <property type="entry name" value="V-ATP_synth_D"/>
    <property type="match status" value="1"/>
</dbReference>
<gene>
    <name evidence="6" type="ORF">IE077_000683</name>
</gene>
<proteinExistence type="inferred from homology"/>
<dbReference type="Gene3D" id="1.10.132.50">
    <property type="entry name" value="ATP synthase (C/AC39) subunit, domain 3"/>
    <property type="match status" value="1"/>
</dbReference>
<dbReference type="InterPro" id="IPR036079">
    <property type="entry name" value="ATPase_csu/dsu_sf"/>
</dbReference>
<comment type="subunit">
    <text evidence="5">V-ATPase is a heteromultimeric enzyme made up of two complexes: the ATP-hydrolytic V1 complex and the proton translocation V0 complex.</text>
</comment>
<dbReference type="EMBL" id="JADAQX010000003">
    <property type="protein sequence ID" value="KAF8823084.1"/>
    <property type="molecule type" value="Genomic_DNA"/>
</dbReference>
<dbReference type="InterPro" id="IPR016727">
    <property type="entry name" value="ATPase_V0-cplx_dsu"/>
</dbReference>
<dbReference type="InterPro" id="IPR002843">
    <property type="entry name" value="ATPase_V0-cplx_csu/dsu"/>
</dbReference>
<name>A0ABQ7JGK8_9APIC</name>
<dbReference type="InterPro" id="IPR035067">
    <property type="entry name" value="V-type_ATPase_csu/dsu"/>
</dbReference>